<name>A0A926IN69_9FIRM</name>
<dbReference type="InterPro" id="IPR013320">
    <property type="entry name" value="ConA-like_dom_sf"/>
</dbReference>
<dbReference type="InterPro" id="IPR023296">
    <property type="entry name" value="Glyco_hydro_beta-prop_sf"/>
</dbReference>
<feature type="domain" description="Glycosyl hydrolase family 32 C-terminal" evidence="7">
    <location>
        <begin position="354"/>
        <end position="416"/>
    </location>
</feature>
<dbReference type="InterPro" id="IPR051214">
    <property type="entry name" value="GH32_Enzymes"/>
</dbReference>
<dbReference type="EC" id="3.2.1.26" evidence="2"/>
<feature type="domain" description="Glycosyl hydrolase family 32 N-terminal" evidence="6">
    <location>
        <begin position="5"/>
        <end position="315"/>
    </location>
</feature>
<accession>A0A926IN69</accession>
<evidence type="ECO:0000256" key="2">
    <source>
        <dbReference type="ARBA" id="ARBA00012758"/>
    </source>
</evidence>
<evidence type="ECO:0000259" key="6">
    <source>
        <dbReference type="Pfam" id="PF00251"/>
    </source>
</evidence>
<evidence type="ECO:0000259" key="7">
    <source>
        <dbReference type="Pfam" id="PF08244"/>
    </source>
</evidence>
<gene>
    <name evidence="8" type="ORF">H8706_08050</name>
</gene>
<dbReference type="CDD" id="cd08996">
    <property type="entry name" value="GH32_FFase"/>
    <property type="match status" value="1"/>
</dbReference>
<dbReference type="SUPFAM" id="SSF49899">
    <property type="entry name" value="Concanavalin A-like lectins/glucanases"/>
    <property type="match status" value="1"/>
</dbReference>
<dbReference type="RefSeq" id="WP_262432198.1">
    <property type="nucleotide sequence ID" value="NZ_JACRTE010000008.1"/>
</dbReference>
<sequence length="431" mass="49635">MQKIHFKAPNCWINDPNGFIWYKGRYHLFYQCFPYSAHWGRMHWGHAVSTDLVNWEEKGIALFPSKTDDRSGCFSGSAIEYKDKMYIYYTGVNYTEEDPENINCCIDDTFTAAQLMITSEDGMKFDNITDKKTVIPPIEDKKIGDKNHTRDPKVWRGKDAWYMVLGSTVDKNGRLLFYKSSDLKTWQYLNYCEKDGFGWMWECPDFFEIDGKGVTIFSPMGFFNDGNGYDSVAVCMLSSFDENTGKMELSENYQLFDYGIDLYAPQSTTDEDGNRVVIAWARMPEAVITEKGEWCGMMCIPRIVDIKNNHVYIRPHTNVKNSFVTKLSAPKKSGYMLKTTLKNGESINVGGYVIKRENDKITTDRSEVFNIKGNYRLIAETPVINDGYELEIYVDEHLVEVFINNGEYVISNVVYGLTEEITGKNYDLYSA</sequence>
<dbReference type="PANTHER" id="PTHR43101">
    <property type="entry name" value="BETA-FRUCTOSIDASE"/>
    <property type="match status" value="1"/>
</dbReference>
<dbReference type="Proteomes" id="UP000647416">
    <property type="component" value="Unassembled WGS sequence"/>
</dbReference>
<comment type="caution">
    <text evidence="8">The sequence shown here is derived from an EMBL/GenBank/DDBJ whole genome shotgun (WGS) entry which is preliminary data.</text>
</comment>
<dbReference type="Pfam" id="PF08244">
    <property type="entry name" value="Glyco_hydro_32C"/>
    <property type="match status" value="1"/>
</dbReference>
<dbReference type="SMART" id="SM00640">
    <property type="entry name" value="Glyco_32"/>
    <property type="match status" value="1"/>
</dbReference>
<reference evidence="8" key="1">
    <citation type="submission" date="2020-08" db="EMBL/GenBank/DDBJ databases">
        <title>Genome public.</title>
        <authorList>
            <person name="Liu C."/>
            <person name="Sun Q."/>
        </authorList>
    </citation>
    <scope>NUCLEOTIDE SEQUENCE</scope>
    <source>
        <strain evidence="8">NSJ-50</strain>
    </source>
</reference>
<dbReference type="InterPro" id="IPR001362">
    <property type="entry name" value="Glyco_hydro_32"/>
</dbReference>
<dbReference type="GO" id="GO:0005975">
    <property type="term" value="P:carbohydrate metabolic process"/>
    <property type="evidence" value="ECO:0007669"/>
    <property type="project" value="InterPro"/>
</dbReference>
<proteinExistence type="inferred from homology"/>
<dbReference type="Pfam" id="PF00251">
    <property type="entry name" value="Glyco_hydro_32N"/>
    <property type="match status" value="1"/>
</dbReference>
<comment type="similarity">
    <text evidence="1 5">Belongs to the glycosyl hydrolase 32 family.</text>
</comment>
<dbReference type="AlphaFoldDB" id="A0A926IN69"/>
<evidence type="ECO:0000256" key="5">
    <source>
        <dbReference type="RuleBase" id="RU362110"/>
    </source>
</evidence>
<dbReference type="Gene3D" id="2.115.10.20">
    <property type="entry name" value="Glycosyl hydrolase domain, family 43"/>
    <property type="match status" value="1"/>
</dbReference>
<protein>
    <recommendedName>
        <fullName evidence="2">beta-fructofuranosidase</fullName>
        <ecNumber evidence="2">3.2.1.26</ecNumber>
    </recommendedName>
</protein>
<dbReference type="Gene3D" id="2.60.120.560">
    <property type="entry name" value="Exo-inulinase, domain 1"/>
    <property type="match status" value="1"/>
</dbReference>
<evidence type="ECO:0000313" key="8">
    <source>
        <dbReference type="EMBL" id="MBC8596817.1"/>
    </source>
</evidence>
<evidence type="ECO:0000313" key="9">
    <source>
        <dbReference type="Proteomes" id="UP000647416"/>
    </source>
</evidence>
<dbReference type="GO" id="GO:0004564">
    <property type="term" value="F:beta-fructofuranosidase activity"/>
    <property type="evidence" value="ECO:0007669"/>
    <property type="project" value="UniProtKB-EC"/>
</dbReference>
<dbReference type="InterPro" id="IPR013148">
    <property type="entry name" value="Glyco_hydro_32_N"/>
</dbReference>
<dbReference type="SUPFAM" id="SSF75005">
    <property type="entry name" value="Arabinanase/levansucrase/invertase"/>
    <property type="match status" value="1"/>
</dbReference>
<dbReference type="PANTHER" id="PTHR43101:SF1">
    <property type="entry name" value="BETA-FRUCTOSIDASE"/>
    <property type="match status" value="1"/>
</dbReference>
<dbReference type="EMBL" id="JACRTE010000008">
    <property type="protein sequence ID" value="MBC8596817.1"/>
    <property type="molecule type" value="Genomic_DNA"/>
</dbReference>
<evidence type="ECO:0000256" key="1">
    <source>
        <dbReference type="ARBA" id="ARBA00009902"/>
    </source>
</evidence>
<keyword evidence="9" id="KW-1185">Reference proteome</keyword>
<evidence type="ECO:0000256" key="4">
    <source>
        <dbReference type="ARBA" id="ARBA00023295"/>
    </source>
</evidence>
<dbReference type="InterPro" id="IPR013189">
    <property type="entry name" value="Glyco_hydro_32_C"/>
</dbReference>
<keyword evidence="3 5" id="KW-0378">Hydrolase</keyword>
<evidence type="ECO:0000256" key="3">
    <source>
        <dbReference type="ARBA" id="ARBA00022801"/>
    </source>
</evidence>
<organism evidence="8 9">
    <name type="scientific">Qingrenia yutianensis</name>
    <dbReference type="NCBI Taxonomy" id="2763676"/>
    <lineage>
        <taxon>Bacteria</taxon>
        <taxon>Bacillati</taxon>
        <taxon>Bacillota</taxon>
        <taxon>Clostridia</taxon>
        <taxon>Eubacteriales</taxon>
        <taxon>Oscillospiraceae</taxon>
        <taxon>Qingrenia</taxon>
    </lineage>
</organism>
<keyword evidence="4 5" id="KW-0326">Glycosidase</keyword>